<evidence type="ECO:0000256" key="3">
    <source>
        <dbReference type="RuleBase" id="RU362132"/>
    </source>
</evidence>
<evidence type="ECO:0000259" key="5">
    <source>
        <dbReference type="Pfam" id="PF02775"/>
    </source>
</evidence>
<dbReference type="Gene3D" id="3.40.50.1220">
    <property type="entry name" value="TPP-binding domain"/>
    <property type="match status" value="1"/>
</dbReference>
<dbReference type="InterPro" id="IPR012001">
    <property type="entry name" value="Thiamin_PyroP_enz_TPP-bd_dom"/>
</dbReference>
<dbReference type="Pfam" id="PF02775">
    <property type="entry name" value="TPP_enzyme_C"/>
    <property type="match status" value="1"/>
</dbReference>
<gene>
    <name evidence="7" type="ORF">BG04_3446</name>
</gene>
<dbReference type="InterPro" id="IPR047210">
    <property type="entry name" value="TPP_PYR_POXB-like"/>
</dbReference>
<dbReference type="Gene3D" id="3.40.50.970">
    <property type="match status" value="2"/>
</dbReference>
<dbReference type="Pfam" id="PF02776">
    <property type="entry name" value="TPP_enzyme_N"/>
    <property type="match status" value="1"/>
</dbReference>
<feature type="domain" description="Thiamine pyrophosphate enzyme TPP-binding" evidence="5">
    <location>
        <begin position="381"/>
        <end position="526"/>
    </location>
</feature>
<dbReference type="CDD" id="cd02014">
    <property type="entry name" value="TPP_POX"/>
    <property type="match status" value="1"/>
</dbReference>
<dbReference type="NCBIfam" id="NF006377">
    <property type="entry name" value="PRK08611.1"/>
    <property type="match status" value="1"/>
</dbReference>
<dbReference type="EMBL" id="CP009920">
    <property type="protein sequence ID" value="AJI21274.1"/>
    <property type="molecule type" value="Genomic_DNA"/>
</dbReference>
<dbReference type="Pfam" id="PF00205">
    <property type="entry name" value="TPP_enzyme_M"/>
    <property type="match status" value="1"/>
</dbReference>
<dbReference type="RefSeq" id="WP_034653712.1">
    <property type="nucleotide sequence ID" value="NZ_BCVB01000003.1"/>
</dbReference>
<accession>A0A0B6AN55</accession>
<dbReference type="InterPro" id="IPR047211">
    <property type="entry name" value="POXB-like"/>
</dbReference>
<organism evidence="7 8">
    <name type="scientific">Priestia megaterium (strain ATCC 14581 / DSM 32 / CCUG 1817 / JCM 2506 / NBRC 15308 / NCIMB 9376 / NCTC 10342 / NRRL B-14308 / VKM B-512 / Ford 19)</name>
    <name type="common">Bacillus megaterium</name>
    <dbReference type="NCBI Taxonomy" id="1348623"/>
    <lineage>
        <taxon>Bacteria</taxon>
        <taxon>Bacillati</taxon>
        <taxon>Bacillota</taxon>
        <taxon>Bacilli</taxon>
        <taxon>Bacillales</taxon>
        <taxon>Bacillaceae</taxon>
        <taxon>Priestia</taxon>
    </lineage>
</organism>
<reference evidence="7 8" key="1">
    <citation type="journal article" date="2015" name="Genome Announc.">
        <title>Complete genome sequences for 35 biothreat assay-relevant bacillus species.</title>
        <authorList>
            <person name="Johnson S.L."/>
            <person name="Daligault H.E."/>
            <person name="Davenport K.W."/>
            <person name="Jaissle J."/>
            <person name="Frey K.G."/>
            <person name="Ladner J.T."/>
            <person name="Broomall S.M."/>
            <person name="Bishop-Lilly K.A."/>
            <person name="Bruce D.C."/>
            <person name="Gibbons H.S."/>
            <person name="Coyne S.R."/>
            <person name="Lo C.C."/>
            <person name="Meincke L."/>
            <person name="Munk A.C."/>
            <person name="Koroleva G.I."/>
            <person name="Rosenzweig C.N."/>
            <person name="Palacios G.F."/>
            <person name="Redden C.L."/>
            <person name="Minogue T.D."/>
            <person name="Chain P.S."/>
        </authorList>
    </citation>
    <scope>NUCLEOTIDE SEQUENCE [LARGE SCALE GENOMIC DNA]</scope>
    <source>
        <strain evidence="8">ATCC 14581 / DSM 32 / JCM 2506 / NBRC 15308 / NCIMB 9376 / NCTC 10342 / NRRL B-14308 / VKM B-512</strain>
    </source>
</reference>
<dbReference type="GO" id="GO:0000287">
    <property type="term" value="F:magnesium ion binding"/>
    <property type="evidence" value="ECO:0007669"/>
    <property type="project" value="InterPro"/>
</dbReference>
<dbReference type="AlphaFoldDB" id="A0A0B6AN55"/>
<comment type="similarity">
    <text evidence="1 3">Belongs to the TPP enzyme family.</text>
</comment>
<dbReference type="KEGG" id="bmeg:BG04_3446"/>
<evidence type="ECO:0000313" key="8">
    <source>
        <dbReference type="Proteomes" id="UP000031829"/>
    </source>
</evidence>
<dbReference type="HOGENOM" id="CLU_013748_3_0_9"/>
<feature type="domain" description="Thiamine pyrophosphate enzyme central" evidence="4">
    <location>
        <begin position="193"/>
        <end position="321"/>
    </location>
</feature>
<evidence type="ECO:0000256" key="2">
    <source>
        <dbReference type="ARBA" id="ARBA00023052"/>
    </source>
</evidence>
<name>A0A0B6AN55_PRIM2</name>
<dbReference type="InterPro" id="IPR012000">
    <property type="entry name" value="Thiamin_PyroP_enz_cen_dom"/>
</dbReference>
<dbReference type="InterPro" id="IPR000399">
    <property type="entry name" value="TPP-bd_CS"/>
</dbReference>
<evidence type="ECO:0000313" key="7">
    <source>
        <dbReference type="EMBL" id="AJI21274.1"/>
    </source>
</evidence>
<dbReference type="SUPFAM" id="SSF52518">
    <property type="entry name" value="Thiamin diphosphate-binding fold (THDP-binding)"/>
    <property type="match status" value="2"/>
</dbReference>
<dbReference type="PROSITE" id="PS00187">
    <property type="entry name" value="TPP_ENZYMES"/>
    <property type="match status" value="1"/>
</dbReference>
<keyword evidence="2 3" id="KW-0786">Thiamine pyrophosphate</keyword>
<dbReference type="PANTHER" id="PTHR42981">
    <property type="entry name" value="PYRUVATE DEHYDROGENASE [UBIQUINONE]"/>
    <property type="match status" value="1"/>
</dbReference>
<evidence type="ECO:0000259" key="4">
    <source>
        <dbReference type="Pfam" id="PF00205"/>
    </source>
</evidence>
<evidence type="ECO:0000256" key="1">
    <source>
        <dbReference type="ARBA" id="ARBA00007812"/>
    </source>
</evidence>
<proteinExistence type="inferred from homology"/>
<dbReference type="GeneID" id="93641505"/>
<dbReference type="CDD" id="cd07039">
    <property type="entry name" value="TPP_PYR_POX"/>
    <property type="match status" value="1"/>
</dbReference>
<sequence length="573" mass="63018">MIKTTAGKAAMSVLKEWNIDHIFGMPGDSINHFMDNLRSEKDEIEFIQVRHEEVGALAASSYAKITGKIGVCLSIGGPGAIHLLNGLYDAKADGAPVLVLAGQVPRAKLGNESFQEVNLERVFDDVSVFNHRVDSPESFPHLLQQAIRTAYAKKGVAVLVIPDDIPSSTIKIDEKTPIANVSKSISHSDPEDVAKALLAIKYAKKPVILAGTGAKHAKLELAQFAEKIAAPVIFTLPAKGILPDRHPYNLGQLGQLGTKPAYEAMEETDLLIMVGTSYPYREFLPDGAEAIQLDSDATQIGRRYPVSIGLVGDSKTTLSQLTHNLDYQENRRFLEECQVNMENWWKHVEKEENEVSTPIKPQQVIPKLQKIVEDDAIVSVDVGNVTVWMARHFRMTNQKFVVSSWLATMGCGLPAAIAGKLAHPEKQSVAVCGDGGFTMVMQDFVTAVKYKLPIVVVVLNNSEIGMIKYEQALQGHLDYQTQLGEMNFAKFAESCGGIGYRVEKYEELETAFEKAALANVPVVIDVVIADEPPLPGKISFGQAANYSKHIMKKFFKEHELEMPPLRKGLSRML</sequence>
<dbReference type="SUPFAM" id="SSF52467">
    <property type="entry name" value="DHS-like NAD/FAD-binding domain"/>
    <property type="match status" value="1"/>
</dbReference>
<dbReference type="GO" id="GO:0030976">
    <property type="term" value="F:thiamine pyrophosphate binding"/>
    <property type="evidence" value="ECO:0007669"/>
    <property type="project" value="InterPro"/>
</dbReference>
<dbReference type="GO" id="GO:0003824">
    <property type="term" value="F:catalytic activity"/>
    <property type="evidence" value="ECO:0007669"/>
    <property type="project" value="InterPro"/>
</dbReference>
<dbReference type="InterPro" id="IPR011766">
    <property type="entry name" value="TPP_enzyme_TPP-bd"/>
</dbReference>
<feature type="domain" description="Thiamine pyrophosphate enzyme N-terminal TPP-binding" evidence="6">
    <location>
        <begin position="5"/>
        <end position="118"/>
    </location>
</feature>
<dbReference type="Proteomes" id="UP000031829">
    <property type="component" value="Chromosome"/>
</dbReference>
<dbReference type="InterPro" id="IPR047212">
    <property type="entry name" value="TPP_POXB-like"/>
</dbReference>
<dbReference type="PANTHER" id="PTHR42981:SF2">
    <property type="entry name" value="PYRUVATE DEHYDROGENASE [UBIQUINONE]"/>
    <property type="match status" value="1"/>
</dbReference>
<dbReference type="InterPro" id="IPR029061">
    <property type="entry name" value="THDP-binding"/>
</dbReference>
<evidence type="ECO:0000259" key="6">
    <source>
        <dbReference type="Pfam" id="PF02776"/>
    </source>
</evidence>
<dbReference type="InterPro" id="IPR029035">
    <property type="entry name" value="DHS-like_NAD/FAD-binding_dom"/>
</dbReference>
<protein>
    <submittedName>
        <fullName evidence="7">Thiamine pyrophosphate enzyme, central domain protein</fullName>
    </submittedName>
</protein>